<evidence type="ECO:0000313" key="1">
    <source>
        <dbReference type="EMBL" id="EPB74340.1"/>
    </source>
</evidence>
<dbReference type="Proteomes" id="UP000054495">
    <property type="component" value="Unassembled WGS sequence"/>
</dbReference>
<name>A0A0D6LQM6_9BILA</name>
<sequence length="169" mass="19106">MNKVGSLSRLVITGLPRKAIEFRRVAYGAQRSSAIVVSQAMLRRRAELGFNFSQFKVQRIVLKNFPTLVLDRCSVTTKMVCDYTEDWFASAAESEKSVRSQICTVKRCAAVKGSQFEVECRKRGLHCKRRRGSGSLILYNIQAEHAQTEFTVATQPLEADELKKADEQQ</sequence>
<proteinExistence type="predicted"/>
<dbReference type="EMBL" id="KE124946">
    <property type="protein sequence ID" value="EPB74340.1"/>
    <property type="molecule type" value="Genomic_DNA"/>
</dbReference>
<dbReference type="AlphaFoldDB" id="A0A0D6LQM6"/>
<reference evidence="1 2" key="1">
    <citation type="submission" date="2013-05" db="EMBL/GenBank/DDBJ databases">
        <title>Draft genome of the parasitic nematode Anyclostoma ceylanicum.</title>
        <authorList>
            <person name="Mitreva M."/>
        </authorList>
    </citation>
    <scope>NUCLEOTIDE SEQUENCE [LARGE SCALE GENOMIC DNA]</scope>
</reference>
<evidence type="ECO:0000313" key="2">
    <source>
        <dbReference type="Proteomes" id="UP000054495"/>
    </source>
</evidence>
<keyword evidence="2" id="KW-1185">Reference proteome</keyword>
<organism evidence="1 2">
    <name type="scientific">Ancylostoma ceylanicum</name>
    <dbReference type="NCBI Taxonomy" id="53326"/>
    <lineage>
        <taxon>Eukaryota</taxon>
        <taxon>Metazoa</taxon>
        <taxon>Ecdysozoa</taxon>
        <taxon>Nematoda</taxon>
        <taxon>Chromadorea</taxon>
        <taxon>Rhabditida</taxon>
        <taxon>Rhabditina</taxon>
        <taxon>Rhabditomorpha</taxon>
        <taxon>Strongyloidea</taxon>
        <taxon>Ancylostomatidae</taxon>
        <taxon>Ancylostomatinae</taxon>
        <taxon>Ancylostoma</taxon>
    </lineage>
</organism>
<protein>
    <submittedName>
        <fullName evidence="1">Uncharacterized protein</fullName>
    </submittedName>
</protein>
<gene>
    <name evidence="1" type="ORF">ANCCEY_06556</name>
</gene>
<accession>A0A0D6LQM6</accession>